<keyword evidence="2" id="KW-0640">Prion</keyword>
<dbReference type="InterPro" id="IPR029498">
    <property type="entry name" value="HeLo_dom"/>
</dbReference>
<dbReference type="EMBL" id="JAGMUV010000025">
    <property type="protein sequence ID" value="KAH7120540.1"/>
    <property type="molecule type" value="Genomic_DNA"/>
</dbReference>
<sequence>MAEPVGTVLGVVSLATALSGTFVSVITCFEYLEFGRHFEKDFNKTQARLAALKLRITRWGIVAGAFPDPHTGEHRKVMADAETVSTASNLLNAIQADTVEVEEESKRYRVQPVSASSVDLSVLGRDDMHASVQALNVQTNVIVTRRVKGVSLTRRTRWALYEKKRFDRLLDDISENFGQLEDLFPQLVESLRELCRVEAEEVRRVEDDQVDMTMELLRDASEANSDRLLEQAVRETIISRGSGHRWEKTTMSDYARLHQGDHIASGFRGHAPTGRIGHNFGVTVGMGRSEIKQGDIYGSDATKVAENMFTLTVPSKEEEVLSGAREHSHQWAKSNLRLYWACIESLPFVKLPYKHSLAAAPQERRFEAKFAAERVISGSQYGAGKSDDSGIGGTGGGANGRVTLSEEKKILVEVEGPDAFLSGASTVVAGPVRRVVLPEALLDQGCCLTTWPPLCCILDYGQG</sequence>
<dbReference type="AlphaFoldDB" id="A0A9P9DH67"/>
<protein>
    <submittedName>
        <fullName evidence="2">Prion-inhibition and propagation-domain-containing protein</fullName>
    </submittedName>
</protein>
<dbReference type="InterPro" id="IPR038305">
    <property type="entry name" value="HeLo_sf"/>
</dbReference>
<evidence type="ECO:0000259" key="1">
    <source>
        <dbReference type="Pfam" id="PF14479"/>
    </source>
</evidence>
<gene>
    <name evidence="2" type="ORF">EDB81DRAFT_861636</name>
</gene>
<dbReference type="Pfam" id="PF14479">
    <property type="entry name" value="HeLo"/>
    <property type="match status" value="1"/>
</dbReference>
<evidence type="ECO:0000313" key="3">
    <source>
        <dbReference type="Proteomes" id="UP000738349"/>
    </source>
</evidence>
<accession>A0A9P9DH67</accession>
<evidence type="ECO:0000313" key="2">
    <source>
        <dbReference type="EMBL" id="KAH7120540.1"/>
    </source>
</evidence>
<dbReference type="PANTHER" id="PTHR37542">
    <property type="entry name" value="HELO DOMAIN-CONTAINING PROTEIN-RELATED"/>
    <property type="match status" value="1"/>
</dbReference>
<dbReference type="Proteomes" id="UP000738349">
    <property type="component" value="Unassembled WGS sequence"/>
</dbReference>
<dbReference type="OrthoDB" id="20872at2759"/>
<name>A0A9P9DH67_9HYPO</name>
<proteinExistence type="predicted"/>
<dbReference type="PANTHER" id="PTHR37542:SF3">
    <property type="entry name" value="PRION-INHIBITION AND PROPAGATION HELO DOMAIN-CONTAINING PROTEIN"/>
    <property type="match status" value="1"/>
</dbReference>
<keyword evidence="2" id="KW-0034">Amyloid</keyword>
<reference evidence="2" key="1">
    <citation type="journal article" date="2021" name="Nat. Commun.">
        <title>Genetic determinants of endophytism in the Arabidopsis root mycobiome.</title>
        <authorList>
            <person name="Mesny F."/>
            <person name="Miyauchi S."/>
            <person name="Thiergart T."/>
            <person name="Pickel B."/>
            <person name="Atanasova L."/>
            <person name="Karlsson M."/>
            <person name="Huettel B."/>
            <person name="Barry K.W."/>
            <person name="Haridas S."/>
            <person name="Chen C."/>
            <person name="Bauer D."/>
            <person name="Andreopoulos W."/>
            <person name="Pangilinan J."/>
            <person name="LaButti K."/>
            <person name="Riley R."/>
            <person name="Lipzen A."/>
            <person name="Clum A."/>
            <person name="Drula E."/>
            <person name="Henrissat B."/>
            <person name="Kohler A."/>
            <person name="Grigoriev I.V."/>
            <person name="Martin F.M."/>
            <person name="Hacquard S."/>
        </authorList>
    </citation>
    <scope>NUCLEOTIDE SEQUENCE</scope>
    <source>
        <strain evidence="2">MPI-CAGE-AT-0147</strain>
    </source>
</reference>
<organism evidence="2 3">
    <name type="scientific">Dactylonectria macrodidyma</name>
    <dbReference type="NCBI Taxonomy" id="307937"/>
    <lineage>
        <taxon>Eukaryota</taxon>
        <taxon>Fungi</taxon>
        <taxon>Dikarya</taxon>
        <taxon>Ascomycota</taxon>
        <taxon>Pezizomycotina</taxon>
        <taxon>Sordariomycetes</taxon>
        <taxon>Hypocreomycetidae</taxon>
        <taxon>Hypocreales</taxon>
        <taxon>Nectriaceae</taxon>
        <taxon>Dactylonectria</taxon>
    </lineage>
</organism>
<keyword evidence="3" id="KW-1185">Reference proteome</keyword>
<feature type="domain" description="Prion-inhibition and propagation HeLo" evidence="1">
    <location>
        <begin position="6"/>
        <end position="206"/>
    </location>
</feature>
<comment type="caution">
    <text evidence="2">The sequence shown here is derived from an EMBL/GenBank/DDBJ whole genome shotgun (WGS) entry which is preliminary data.</text>
</comment>
<dbReference type="Gene3D" id="1.20.120.1020">
    <property type="entry name" value="Prion-inhibition and propagation, HeLo domain"/>
    <property type="match status" value="1"/>
</dbReference>